<dbReference type="InParanoid" id="A0A6L2PAN3"/>
<dbReference type="AlphaFoldDB" id="A0A6L2PAN3"/>
<evidence type="ECO:0000313" key="2">
    <source>
        <dbReference type="Proteomes" id="UP000502823"/>
    </source>
</evidence>
<protein>
    <submittedName>
        <fullName evidence="1">Uncharacterized protein</fullName>
    </submittedName>
</protein>
<keyword evidence="2" id="KW-1185">Reference proteome</keyword>
<gene>
    <name evidence="1" type="ORF">Cfor_10071</name>
</gene>
<dbReference type="Proteomes" id="UP000502823">
    <property type="component" value="Unassembled WGS sequence"/>
</dbReference>
<comment type="caution">
    <text evidence="1">The sequence shown here is derived from an EMBL/GenBank/DDBJ whole genome shotgun (WGS) entry which is preliminary data.</text>
</comment>
<organism evidence="1 2">
    <name type="scientific">Coptotermes formosanus</name>
    <name type="common">Formosan subterranean termite</name>
    <dbReference type="NCBI Taxonomy" id="36987"/>
    <lineage>
        <taxon>Eukaryota</taxon>
        <taxon>Metazoa</taxon>
        <taxon>Ecdysozoa</taxon>
        <taxon>Arthropoda</taxon>
        <taxon>Hexapoda</taxon>
        <taxon>Insecta</taxon>
        <taxon>Pterygota</taxon>
        <taxon>Neoptera</taxon>
        <taxon>Polyneoptera</taxon>
        <taxon>Dictyoptera</taxon>
        <taxon>Blattodea</taxon>
        <taxon>Blattoidea</taxon>
        <taxon>Termitoidae</taxon>
        <taxon>Rhinotermitidae</taxon>
        <taxon>Coptotermes</taxon>
    </lineage>
</organism>
<reference evidence="2" key="1">
    <citation type="submission" date="2020-01" db="EMBL/GenBank/DDBJ databases">
        <title>Draft genome sequence of the Termite Coptotermes fromosanus.</title>
        <authorList>
            <person name="Itakura S."/>
            <person name="Yosikawa Y."/>
            <person name="Umezawa K."/>
        </authorList>
    </citation>
    <scope>NUCLEOTIDE SEQUENCE [LARGE SCALE GENOMIC DNA]</scope>
</reference>
<evidence type="ECO:0000313" key="1">
    <source>
        <dbReference type="EMBL" id="GFG29483.1"/>
    </source>
</evidence>
<accession>A0A6L2PAN3</accession>
<dbReference type="EMBL" id="BLKM01000147">
    <property type="protein sequence ID" value="GFG29483.1"/>
    <property type="molecule type" value="Genomic_DNA"/>
</dbReference>
<proteinExistence type="predicted"/>
<name>A0A6L2PAN3_COPFO</name>
<sequence length="115" mass="12999">MTRWCRPAPPEILGTPTEGTLKHRRRVCMLDNGLVHVDHGGLHSDFGEVSVQEERAPLYHVPSCGSESLHPFSPGADSELLVGFEVGEYEDIWRTSKIRPRLLRRCSPVYFPDES</sequence>